<feature type="binding site" evidence="8">
    <location>
        <position position="11"/>
    </location>
    <ligand>
        <name>NAD(+)</name>
        <dbReference type="ChEBI" id="CHEBI:57540"/>
    </ligand>
</feature>
<keyword evidence="6 8" id="KW-0520">NAD</keyword>
<dbReference type="Gene3D" id="3.90.110.10">
    <property type="entry name" value="Lactate dehydrogenase/glycoside hydrolase, family 4, C-terminal"/>
    <property type="match status" value="1"/>
</dbReference>
<dbReference type="GO" id="GO:0005737">
    <property type="term" value="C:cytoplasm"/>
    <property type="evidence" value="ECO:0007669"/>
    <property type="project" value="UniProtKB-SubCell"/>
</dbReference>
<evidence type="ECO:0000256" key="10">
    <source>
        <dbReference type="PIRSR" id="PIRSR000102-3"/>
    </source>
</evidence>
<feature type="binding site" evidence="8">
    <location>
        <begin position="117"/>
        <end position="120"/>
    </location>
    <ligand>
        <name>substrate</name>
    </ligand>
</feature>
<reference evidence="14" key="1">
    <citation type="submission" date="2016-10" db="EMBL/GenBank/DDBJ databases">
        <authorList>
            <person name="Varghese N."/>
            <person name="Submissions S."/>
        </authorList>
    </citation>
    <scope>NUCLEOTIDE SEQUENCE [LARGE SCALE GENOMIC DNA]</scope>
    <source>
        <strain evidence="14">DSM 13234</strain>
    </source>
</reference>
<keyword evidence="8" id="KW-0021">Allosteric enzyme</keyword>
<sequence>MKVGIVGAGAVGSTAAYALVLQGTASDIVLVDLNTKLAEAQAQDIQHATPFAWSSRVRAGGYADLDGSQVVVLAAGAAQRPGDSRLDLLERNAAVFRQIVPAVLDNAPDAVLLVASNPVDVVTDIVARLSGLPAGRVFGSGTILDSARFRALLAEHLGISPTSVHAYVLGEHGDSEVLWWSGATAGGIPVAEVAAQLGRPLDDAARATIDESVRRAAYRIIDGKGATWFGIGAGLSRIIRAINKDERLLLSVSALTPEIEGIADVTLSLPRIVGAGGVLETLNPAFSDEERGALRRSALVLREAADSVKL</sequence>
<feature type="binding site" evidence="8">
    <location>
        <position position="150"/>
    </location>
    <ligand>
        <name>beta-D-fructose 1,6-bisphosphate</name>
        <dbReference type="ChEBI" id="CHEBI:32966"/>
        <note>allosteric activator</note>
    </ligand>
</feature>
<comment type="subcellular location">
    <subcellularLocation>
        <location evidence="8">Cytoplasm</location>
    </subcellularLocation>
</comment>
<feature type="binding site" evidence="10">
    <location>
        <position position="92"/>
    </location>
    <ligand>
        <name>NAD(+)</name>
        <dbReference type="ChEBI" id="CHEBI:57540"/>
    </ligand>
</feature>
<evidence type="ECO:0000256" key="7">
    <source>
        <dbReference type="ARBA" id="ARBA00049258"/>
    </source>
</evidence>
<feature type="domain" description="Lactate/malate dehydrogenase C-terminal" evidence="12">
    <location>
        <begin position="142"/>
        <end position="307"/>
    </location>
</feature>
<name>A0A1H6H389_MAGFU</name>
<keyword evidence="8" id="KW-0963">Cytoplasm</keyword>
<dbReference type="InterPro" id="IPR015955">
    <property type="entry name" value="Lactate_DH/Glyco_Ohase_4_C"/>
</dbReference>
<feature type="modified residue" description="Phosphotyrosine" evidence="8">
    <location>
        <position position="218"/>
    </location>
</feature>
<evidence type="ECO:0000259" key="11">
    <source>
        <dbReference type="Pfam" id="PF00056"/>
    </source>
</evidence>
<dbReference type="GO" id="GO:0004459">
    <property type="term" value="F:L-lactate dehydrogenase (NAD+) activity"/>
    <property type="evidence" value="ECO:0007669"/>
    <property type="project" value="UniProtKB-UniRule"/>
</dbReference>
<dbReference type="InterPro" id="IPR036291">
    <property type="entry name" value="NAD(P)-bd_dom_sf"/>
</dbReference>
<organism evidence="13 14">
    <name type="scientific">Magnetospirillum fulvum</name>
    <name type="common">Rhodospirillum fulvum</name>
    <dbReference type="NCBI Taxonomy" id="1082"/>
    <lineage>
        <taxon>Bacteria</taxon>
        <taxon>Pseudomonadati</taxon>
        <taxon>Pseudomonadota</taxon>
        <taxon>Alphaproteobacteria</taxon>
        <taxon>Rhodospirillales</taxon>
        <taxon>Rhodospirillaceae</taxon>
        <taxon>Magnetospirillum</taxon>
    </lineage>
</organism>
<evidence type="ECO:0000313" key="13">
    <source>
        <dbReference type="EMBL" id="SEH28615.1"/>
    </source>
</evidence>
<evidence type="ECO:0000313" key="14">
    <source>
        <dbReference type="Proteomes" id="UP000182983"/>
    </source>
</evidence>
<dbReference type="RefSeq" id="WP_074765627.1">
    <property type="nucleotide sequence ID" value="NZ_FNWO01000002.1"/>
</dbReference>
<dbReference type="CDD" id="cd05292">
    <property type="entry name" value="LDH_2"/>
    <property type="match status" value="1"/>
</dbReference>
<dbReference type="SUPFAM" id="SSF56327">
    <property type="entry name" value="LDH C-terminal domain-like"/>
    <property type="match status" value="1"/>
</dbReference>
<dbReference type="InterPro" id="IPR022383">
    <property type="entry name" value="Lactate/malate_DH_C"/>
</dbReference>
<feature type="binding site" evidence="8">
    <location>
        <begin position="76"/>
        <end position="77"/>
    </location>
    <ligand>
        <name>NAD(+)</name>
        <dbReference type="ChEBI" id="CHEBI:57540"/>
    </ligand>
</feature>
<evidence type="ECO:0000256" key="6">
    <source>
        <dbReference type="ARBA" id="ARBA00023027"/>
    </source>
</evidence>
<gene>
    <name evidence="8" type="primary">ldh</name>
    <name evidence="13" type="ORF">SAMN04244559_00733</name>
</gene>
<evidence type="ECO:0000256" key="5">
    <source>
        <dbReference type="ARBA" id="ARBA00023002"/>
    </source>
</evidence>
<comment type="activity regulation">
    <text evidence="8">Allosterically activated by fructose 1,6-bisphosphate (FBP).</text>
</comment>
<dbReference type="EMBL" id="FNWO01000002">
    <property type="protein sequence ID" value="SEH28615.1"/>
    <property type="molecule type" value="Genomic_DNA"/>
</dbReference>
<evidence type="ECO:0000256" key="4">
    <source>
        <dbReference type="ARBA" id="ARBA00012967"/>
    </source>
</evidence>
<feature type="domain" description="Lactate/malate dehydrogenase N-terminal" evidence="11">
    <location>
        <begin position="1"/>
        <end position="139"/>
    </location>
</feature>
<comment type="function">
    <text evidence="8">Catalyzes the conversion of lactate to pyruvate.</text>
</comment>
<dbReference type="InterPro" id="IPR001557">
    <property type="entry name" value="L-lactate/malate_DH"/>
</dbReference>
<dbReference type="SUPFAM" id="SSF51735">
    <property type="entry name" value="NAD(P)-binding Rossmann-fold domains"/>
    <property type="match status" value="1"/>
</dbReference>
<dbReference type="Pfam" id="PF00056">
    <property type="entry name" value="Ldh_1_N"/>
    <property type="match status" value="1"/>
</dbReference>
<dbReference type="PIRSF" id="PIRSF000102">
    <property type="entry name" value="Lac_mal_DH"/>
    <property type="match status" value="1"/>
</dbReference>
<dbReference type="PRINTS" id="PR00086">
    <property type="entry name" value="LLDHDRGNASE"/>
</dbReference>
<evidence type="ECO:0000256" key="8">
    <source>
        <dbReference type="HAMAP-Rule" id="MF_00488"/>
    </source>
</evidence>
<dbReference type="GO" id="GO:0006089">
    <property type="term" value="P:lactate metabolic process"/>
    <property type="evidence" value="ECO:0007669"/>
    <property type="project" value="TreeGrafter"/>
</dbReference>
<evidence type="ECO:0000256" key="2">
    <source>
        <dbReference type="ARBA" id="ARBA00004843"/>
    </source>
</evidence>
<feature type="active site" description="Proton acceptor" evidence="8 9">
    <location>
        <position position="172"/>
    </location>
</feature>
<comment type="caution">
    <text evidence="8">Lacks conserved residue(s) required for the propagation of feature annotation.</text>
</comment>
<feature type="binding site" evidence="8">
    <location>
        <position position="79"/>
    </location>
    <ligand>
        <name>substrate</name>
    </ligand>
</feature>
<dbReference type="InterPro" id="IPR018177">
    <property type="entry name" value="L-lactate_DH_AS"/>
</dbReference>
<feature type="binding site" evidence="8 10">
    <location>
        <position position="32"/>
    </location>
    <ligand>
        <name>NAD(+)</name>
        <dbReference type="ChEBI" id="CHEBI:57540"/>
    </ligand>
</feature>
<dbReference type="NCBIfam" id="TIGR01771">
    <property type="entry name" value="L-LDH-NAD"/>
    <property type="match status" value="1"/>
</dbReference>
<comment type="similarity">
    <text evidence="3 8">Belongs to the LDH/MDH superfamily. LDH family.</text>
</comment>
<keyword evidence="5 8" id="KW-0560">Oxidoreductase</keyword>
<proteinExistence type="inferred from homology"/>
<feature type="binding site" evidence="8">
    <location>
        <position position="62"/>
    </location>
    <ligand>
        <name>NAD(+)</name>
        <dbReference type="ChEBI" id="CHEBI:57540"/>
    </ligand>
</feature>
<evidence type="ECO:0000256" key="3">
    <source>
        <dbReference type="ARBA" id="ARBA00006054"/>
    </source>
</evidence>
<accession>A0A1H6H389</accession>
<feature type="binding site" evidence="8">
    <location>
        <position position="165"/>
    </location>
    <ligand>
        <name>beta-D-fructose 1,6-bisphosphate</name>
        <dbReference type="ChEBI" id="CHEBI:32966"/>
        <note>allosteric activator</note>
    </ligand>
</feature>
<dbReference type="UniPathway" id="UPA00554">
    <property type="reaction ID" value="UER00611"/>
</dbReference>
<feature type="binding site" evidence="8">
    <location>
        <position position="85"/>
    </location>
    <ligand>
        <name>substrate</name>
    </ligand>
</feature>
<dbReference type="Pfam" id="PF02866">
    <property type="entry name" value="Ldh_1_C"/>
    <property type="match status" value="1"/>
</dbReference>
<dbReference type="PANTHER" id="PTHR43128">
    <property type="entry name" value="L-2-HYDROXYCARBOXYLATE DEHYDROGENASE (NAD(P)(+))"/>
    <property type="match status" value="1"/>
</dbReference>
<dbReference type="HAMAP" id="MF_00488">
    <property type="entry name" value="Lactate_dehydrog"/>
    <property type="match status" value="1"/>
</dbReference>
<dbReference type="GO" id="GO:0006096">
    <property type="term" value="P:glycolytic process"/>
    <property type="evidence" value="ECO:0007669"/>
    <property type="project" value="UniProtKB-UniRule"/>
</dbReference>
<feature type="binding site" evidence="10">
    <location>
        <begin position="7"/>
        <end position="12"/>
    </location>
    <ligand>
        <name>NAD(+)</name>
        <dbReference type="ChEBI" id="CHEBI:57540"/>
    </ligand>
</feature>
<feature type="binding site" evidence="8">
    <location>
        <begin position="145"/>
        <end position="148"/>
    </location>
    <ligand>
        <name>substrate</name>
    </ligand>
</feature>
<keyword evidence="8" id="KW-0597">Phosphoprotein</keyword>
<dbReference type="InterPro" id="IPR001236">
    <property type="entry name" value="Lactate/malate_DH_N"/>
</dbReference>
<keyword evidence="14" id="KW-1185">Reference proteome</keyword>
<dbReference type="InterPro" id="IPR011304">
    <property type="entry name" value="L-lactate_DH"/>
</dbReference>
<dbReference type="PANTHER" id="PTHR43128:SF16">
    <property type="entry name" value="L-LACTATE DEHYDROGENASE"/>
    <property type="match status" value="1"/>
</dbReference>
<protein>
    <recommendedName>
        <fullName evidence="4 8">L-lactate dehydrogenase</fullName>
        <shortName evidence="8">L-LDH</shortName>
        <ecNumber evidence="4 8">1.1.1.27</ecNumber>
    </recommendedName>
</protein>
<feature type="binding site" evidence="8">
    <location>
        <position position="140"/>
    </location>
    <ligand>
        <name>NAD(+)</name>
        <dbReference type="ChEBI" id="CHEBI:57540"/>
    </ligand>
</feature>
<evidence type="ECO:0000256" key="1">
    <source>
        <dbReference type="ARBA" id="ARBA00003966"/>
    </source>
</evidence>
<comment type="function">
    <text evidence="1">Catalyzes the reversible oxidation of malate to oxaloacetate.</text>
</comment>
<feature type="binding site" evidence="8">
    <location>
        <position position="227"/>
    </location>
    <ligand>
        <name>substrate</name>
    </ligand>
</feature>
<dbReference type="EC" id="1.1.1.27" evidence="4 8"/>
<comment type="catalytic activity">
    <reaction evidence="7 8">
        <text>(S)-lactate + NAD(+) = pyruvate + NADH + H(+)</text>
        <dbReference type="Rhea" id="RHEA:23444"/>
        <dbReference type="ChEBI" id="CHEBI:15361"/>
        <dbReference type="ChEBI" id="CHEBI:15378"/>
        <dbReference type="ChEBI" id="CHEBI:16651"/>
        <dbReference type="ChEBI" id="CHEBI:57540"/>
        <dbReference type="ChEBI" id="CHEBI:57945"/>
        <dbReference type="EC" id="1.1.1.27"/>
    </reaction>
</comment>
<feature type="binding site" evidence="8">
    <location>
        <begin position="115"/>
        <end position="117"/>
    </location>
    <ligand>
        <name>NAD(+)</name>
        <dbReference type="ChEBI" id="CHEBI:57540"/>
    </ligand>
</feature>
<comment type="pathway">
    <text evidence="2 8">Fermentation; pyruvate fermentation to lactate; (S)-lactate from pyruvate: step 1/1.</text>
</comment>
<dbReference type="Proteomes" id="UP000182983">
    <property type="component" value="Unassembled WGS sequence"/>
</dbReference>
<dbReference type="Gene3D" id="3.40.50.720">
    <property type="entry name" value="NAD(P)-binding Rossmann-like Domain"/>
    <property type="match status" value="1"/>
</dbReference>
<dbReference type="OrthoDB" id="9802969at2"/>
<dbReference type="PROSITE" id="PS00064">
    <property type="entry name" value="L_LDH"/>
    <property type="match status" value="1"/>
</dbReference>
<evidence type="ECO:0000256" key="9">
    <source>
        <dbReference type="PIRSR" id="PIRSR000102-1"/>
    </source>
</evidence>
<dbReference type="AlphaFoldDB" id="A0A1H6H389"/>
<evidence type="ECO:0000259" key="12">
    <source>
        <dbReference type="Pfam" id="PF02866"/>
    </source>
</evidence>
<comment type="subunit">
    <text evidence="8">Homotetramer.</text>
</comment>